<proteinExistence type="predicted"/>
<dbReference type="AlphaFoldDB" id="A0A177ARL9"/>
<comment type="caution">
    <text evidence="2">The sequence shown here is derived from an EMBL/GenBank/DDBJ whole genome shotgun (WGS) entry which is preliminary data.</text>
</comment>
<accession>A0A177ARL9</accession>
<dbReference type="EMBL" id="LWCA01001713">
    <property type="protein sequence ID" value="OAF64625.1"/>
    <property type="molecule type" value="Genomic_DNA"/>
</dbReference>
<feature type="non-terminal residue" evidence="2">
    <location>
        <position position="334"/>
    </location>
</feature>
<sequence>MFDKITQNLKCIQIDNKLDNTNALSSIKASSETNIYKEKSTSSYTCLEEQYDNENFNGDTKSIFQMIRNKFQDKPNKDCKSFAMFNKVLMNTSKNKSPQNPICELKRDNMSAIFKKKNVDLKNEGFPRFNHVKTMVSKIENGWKNDLYEKKNNKFKALNFSFRRKLVKSHSVHTSFDRGLKKKMNIQDNFIFKQLFRLFNPQKIKKREIPICNEKIHSVFREICNESNQMSSSRDSIEDLYSNLIDMLERKKSNGIKNFMSSSTLSSKCEISPSDQTFYSKCMTLDKKMENQKVDEKNQHILPQPVLVYDSNNSKPTFLDSDSAFSTRDTSHSR</sequence>
<keyword evidence="3" id="KW-1185">Reference proteome</keyword>
<evidence type="ECO:0000313" key="3">
    <source>
        <dbReference type="Proteomes" id="UP000078046"/>
    </source>
</evidence>
<dbReference type="Proteomes" id="UP000078046">
    <property type="component" value="Unassembled WGS sequence"/>
</dbReference>
<name>A0A177ARL9_9BILA</name>
<protein>
    <submittedName>
        <fullName evidence="2">Uncharacterized protein</fullName>
    </submittedName>
</protein>
<feature type="region of interest" description="Disordered" evidence="1">
    <location>
        <begin position="312"/>
        <end position="334"/>
    </location>
</feature>
<reference evidence="2 3" key="1">
    <citation type="submission" date="2016-04" db="EMBL/GenBank/DDBJ databases">
        <title>The genome of Intoshia linei affirms orthonectids as highly simplified spiralians.</title>
        <authorList>
            <person name="Mikhailov K.V."/>
            <person name="Slusarev G.S."/>
            <person name="Nikitin M.A."/>
            <person name="Logacheva M.D."/>
            <person name="Penin A."/>
            <person name="Aleoshin V."/>
            <person name="Panchin Y.V."/>
        </authorList>
    </citation>
    <scope>NUCLEOTIDE SEQUENCE [LARGE SCALE GENOMIC DNA]</scope>
    <source>
        <strain evidence="2">Intl2013</strain>
        <tissue evidence="2">Whole animal</tissue>
    </source>
</reference>
<organism evidence="2 3">
    <name type="scientific">Intoshia linei</name>
    <dbReference type="NCBI Taxonomy" id="1819745"/>
    <lineage>
        <taxon>Eukaryota</taxon>
        <taxon>Metazoa</taxon>
        <taxon>Spiralia</taxon>
        <taxon>Lophotrochozoa</taxon>
        <taxon>Mesozoa</taxon>
        <taxon>Orthonectida</taxon>
        <taxon>Rhopaluridae</taxon>
        <taxon>Intoshia</taxon>
    </lineage>
</organism>
<evidence type="ECO:0000313" key="2">
    <source>
        <dbReference type="EMBL" id="OAF64625.1"/>
    </source>
</evidence>
<evidence type="ECO:0000256" key="1">
    <source>
        <dbReference type="SAM" id="MobiDB-lite"/>
    </source>
</evidence>
<gene>
    <name evidence="2" type="ORF">A3Q56_07666</name>
</gene>